<dbReference type="Pfam" id="PF00534">
    <property type="entry name" value="Glycos_transf_1"/>
    <property type="match status" value="1"/>
</dbReference>
<feature type="domain" description="Glycosyltransferase subfamily 4-like N-terminal" evidence="2">
    <location>
        <begin position="28"/>
        <end position="133"/>
    </location>
</feature>
<dbReference type="SUPFAM" id="SSF53756">
    <property type="entry name" value="UDP-Glycosyltransferase/glycogen phosphorylase"/>
    <property type="match status" value="1"/>
</dbReference>
<dbReference type="PANTHER" id="PTHR12526">
    <property type="entry name" value="GLYCOSYLTRANSFERASE"/>
    <property type="match status" value="1"/>
</dbReference>
<dbReference type="RefSeq" id="WP_096433112.1">
    <property type="nucleotide sequence ID" value="NZ_AP018042.1"/>
</dbReference>
<dbReference type="CDD" id="cd03820">
    <property type="entry name" value="GT4_AmsD-like"/>
    <property type="match status" value="1"/>
</dbReference>
<dbReference type="KEGG" id="mbas:ALGA_4346"/>
<keyword evidence="4" id="KW-1185">Reference proteome</keyword>
<evidence type="ECO:0000259" key="2">
    <source>
        <dbReference type="Pfam" id="PF13477"/>
    </source>
</evidence>
<name>A0A1Y1CQB8_9BACT</name>
<dbReference type="InterPro" id="IPR001296">
    <property type="entry name" value="Glyco_trans_1"/>
</dbReference>
<dbReference type="Proteomes" id="UP000218267">
    <property type="component" value="Chromosome"/>
</dbReference>
<dbReference type="OrthoDB" id="9811239at2"/>
<dbReference type="Pfam" id="PF13477">
    <property type="entry name" value="Glyco_trans_4_2"/>
    <property type="match status" value="1"/>
</dbReference>
<reference evidence="4" key="2">
    <citation type="journal article" date="2020" name="Antonie Van Leeuwenhoek">
        <title>Labilibaculum antarcticum sp. nov., a novel facultative anaerobic, psychrotorelant bacterium isolated from marine sediment of Antarctica.</title>
        <authorList>
            <person name="Watanabe M."/>
            <person name="Kojima H."/>
            <person name="Fukui M."/>
        </authorList>
    </citation>
    <scope>NUCLEOTIDE SEQUENCE [LARGE SCALE GENOMIC DNA]</scope>
    <source>
        <strain evidence="4">SPP2</strain>
    </source>
</reference>
<dbReference type="EMBL" id="AP018042">
    <property type="protein sequence ID" value="BAX82636.1"/>
    <property type="molecule type" value="Genomic_DNA"/>
</dbReference>
<evidence type="ECO:0000259" key="1">
    <source>
        <dbReference type="Pfam" id="PF00534"/>
    </source>
</evidence>
<gene>
    <name evidence="3" type="ORF">ALGA_4346</name>
</gene>
<dbReference type="InterPro" id="IPR028098">
    <property type="entry name" value="Glyco_trans_4-like_N"/>
</dbReference>
<evidence type="ECO:0000313" key="4">
    <source>
        <dbReference type="Proteomes" id="UP000218267"/>
    </source>
</evidence>
<dbReference type="AlphaFoldDB" id="A0A1Y1CQB8"/>
<protein>
    <recommendedName>
        <fullName evidence="5">Glycosyltransferase family 4 protein</fullName>
    </recommendedName>
</protein>
<dbReference type="Gene3D" id="3.40.50.2000">
    <property type="entry name" value="Glycogen Phosphorylase B"/>
    <property type="match status" value="2"/>
</dbReference>
<dbReference type="GO" id="GO:0016757">
    <property type="term" value="F:glycosyltransferase activity"/>
    <property type="evidence" value="ECO:0007669"/>
    <property type="project" value="InterPro"/>
</dbReference>
<proteinExistence type="predicted"/>
<feature type="domain" description="Glycosyl transferase family 1" evidence="1">
    <location>
        <begin position="187"/>
        <end position="338"/>
    </location>
</feature>
<reference evidence="3 4" key="1">
    <citation type="journal article" date="2018" name="Mar. Genomics">
        <title>Complete genome sequence of Marinifilaceae bacterium strain SPP2, isolated from the Antarctic marine sediment.</title>
        <authorList>
            <person name="Watanabe M."/>
            <person name="Kojima H."/>
            <person name="Fukui M."/>
        </authorList>
    </citation>
    <scope>NUCLEOTIDE SEQUENCE [LARGE SCALE GENOMIC DNA]</scope>
    <source>
        <strain evidence="3 4">SPP2</strain>
    </source>
</reference>
<organism evidence="3 4">
    <name type="scientific">Labilibaculum antarcticum</name>
    <dbReference type="NCBI Taxonomy" id="1717717"/>
    <lineage>
        <taxon>Bacteria</taxon>
        <taxon>Pseudomonadati</taxon>
        <taxon>Bacteroidota</taxon>
        <taxon>Bacteroidia</taxon>
        <taxon>Marinilabiliales</taxon>
        <taxon>Marinifilaceae</taxon>
        <taxon>Labilibaculum</taxon>
    </lineage>
</organism>
<dbReference type="PANTHER" id="PTHR12526:SF630">
    <property type="entry name" value="GLYCOSYLTRANSFERASE"/>
    <property type="match status" value="1"/>
</dbReference>
<sequence length="367" mass="42145">MKLLYITNQICGSGGLERVLSVKASYLAEESGYQVHILTLNQTGEDLFYDFSNEIHYHDISVGGNPFRYLYSYRKGIKDVLDRVKPDIISVCDDGLKGMLFPVIFGKKIPVVYERHVSKQIEFNSDKDSFLKKIWLSVKLRLMNYGGSKFHKFIVLTNGNLSEWDLKNLLVIPNPLPFNPLEKSTLNNKNVLVVGKQSYQKGYDRLLEIWEKVHFVHPDWNLEIYGKINTDLDLESKAEKLGLNSVVNFYPPVKNIQEKYKNSSIYLMTSRFEGFGMVLIEAMSYGVPCVSFDCPYGPADIVDDNINGFLVPNGNIDMFAEKLVSLIKDFDLRSRMGKCSSENVLRYNPEKIVKQWDVLFRSLILKK</sequence>
<evidence type="ECO:0008006" key="5">
    <source>
        <dbReference type="Google" id="ProtNLM"/>
    </source>
</evidence>
<accession>A0A1Y1CQB8</accession>
<evidence type="ECO:0000313" key="3">
    <source>
        <dbReference type="EMBL" id="BAX82636.1"/>
    </source>
</evidence>